<dbReference type="Pfam" id="PF01352">
    <property type="entry name" value="KRAB"/>
    <property type="match status" value="1"/>
</dbReference>
<dbReference type="FunFam" id="3.30.160.60:FF:001498">
    <property type="entry name" value="Zinc finger protein 404"/>
    <property type="match status" value="1"/>
</dbReference>
<keyword evidence="4" id="KW-0677">Repeat</keyword>
<feature type="domain" description="C2H2-type" evidence="16">
    <location>
        <begin position="446"/>
        <end position="473"/>
    </location>
</feature>
<feature type="domain" description="C2H2-type" evidence="16">
    <location>
        <begin position="222"/>
        <end position="249"/>
    </location>
</feature>
<proteinExistence type="inferred from homology"/>
<dbReference type="FunFam" id="3.30.160.60:FF:000387">
    <property type="entry name" value="Zinc finger protein 354A"/>
    <property type="match status" value="1"/>
</dbReference>
<feature type="domain" description="KRAB" evidence="17">
    <location>
        <begin position="20"/>
        <end position="91"/>
    </location>
</feature>
<accession>A0A8C5YJL2</accession>
<evidence type="ECO:0000256" key="1">
    <source>
        <dbReference type="ARBA" id="ARBA00004123"/>
    </source>
</evidence>
<evidence type="ECO:0000313" key="18">
    <source>
        <dbReference type="Ensembl" id="ENSMMMP00000000947.1"/>
    </source>
</evidence>
<name>A0A8C5YJL2_MARMA</name>
<feature type="region of interest" description="Disordered" evidence="15">
    <location>
        <begin position="191"/>
        <end position="215"/>
    </location>
</feature>
<gene>
    <name evidence="18" type="primary">ZNF354A</name>
</gene>
<dbReference type="GO" id="GO:0008270">
    <property type="term" value="F:zinc ion binding"/>
    <property type="evidence" value="ECO:0007669"/>
    <property type="project" value="UniProtKB-KW"/>
</dbReference>
<protein>
    <recommendedName>
        <fullName evidence="12">Zinc finger protein 354A</fullName>
    </recommendedName>
    <alternativeName>
        <fullName evidence="13">Transcription factor 17</fullName>
    </alternativeName>
</protein>
<dbReference type="SMART" id="SM00355">
    <property type="entry name" value="ZnF_C2H2"/>
    <property type="match status" value="7"/>
</dbReference>
<evidence type="ECO:0000256" key="13">
    <source>
        <dbReference type="ARBA" id="ARBA00077862"/>
    </source>
</evidence>
<evidence type="ECO:0000256" key="12">
    <source>
        <dbReference type="ARBA" id="ARBA00071266"/>
    </source>
</evidence>
<dbReference type="FunFam" id="3.30.160.60:FF:000579">
    <property type="entry name" value="Zinc finger protein 354B"/>
    <property type="match status" value="1"/>
</dbReference>
<comment type="subcellular location">
    <subcellularLocation>
        <location evidence="1">Nucleus</location>
    </subcellularLocation>
</comment>
<organism evidence="18 19">
    <name type="scientific">Marmota marmota marmota</name>
    <name type="common">Alpine marmot</name>
    <dbReference type="NCBI Taxonomy" id="9994"/>
    <lineage>
        <taxon>Eukaryota</taxon>
        <taxon>Metazoa</taxon>
        <taxon>Chordata</taxon>
        <taxon>Craniata</taxon>
        <taxon>Vertebrata</taxon>
        <taxon>Euteleostomi</taxon>
        <taxon>Mammalia</taxon>
        <taxon>Eutheria</taxon>
        <taxon>Euarchontoglires</taxon>
        <taxon>Glires</taxon>
        <taxon>Rodentia</taxon>
        <taxon>Sciuromorpha</taxon>
        <taxon>Sciuridae</taxon>
        <taxon>Xerinae</taxon>
        <taxon>Marmotini</taxon>
        <taxon>Marmota</taxon>
    </lineage>
</organism>
<evidence type="ECO:0000256" key="9">
    <source>
        <dbReference type="ARBA" id="ARBA00023159"/>
    </source>
</evidence>
<dbReference type="PANTHER" id="PTHR47772">
    <property type="entry name" value="ZINC FINGER PROTEIN 200"/>
    <property type="match status" value="1"/>
</dbReference>
<dbReference type="FunFam" id="3.30.160.60:FF:000325">
    <property type="entry name" value="ZFP90 zinc finger protein"/>
    <property type="match status" value="1"/>
</dbReference>
<feature type="compositionally biased region" description="Basic and acidic residues" evidence="15">
    <location>
        <begin position="191"/>
        <end position="201"/>
    </location>
</feature>
<keyword evidence="19" id="KW-1185">Reference proteome</keyword>
<dbReference type="InterPro" id="IPR036236">
    <property type="entry name" value="Znf_C2H2_sf"/>
</dbReference>
<dbReference type="SUPFAM" id="SSF57667">
    <property type="entry name" value="beta-beta-alpha zinc fingers"/>
    <property type="match status" value="5"/>
</dbReference>
<dbReference type="SMART" id="SM00349">
    <property type="entry name" value="KRAB"/>
    <property type="match status" value="1"/>
</dbReference>
<dbReference type="FunFam" id="3.30.160.60:FF:000011">
    <property type="entry name" value="zinc finger protein 615 isoform X1"/>
    <property type="match status" value="1"/>
</dbReference>
<evidence type="ECO:0000256" key="7">
    <source>
        <dbReference type="ARBA" id="ARBA00023015"/>
    </source>
</evidence>
<dbReference type="PROSITE" id="PS50157">
    <property type="entry name" value="ZINC_FINGER_C2H2_2"/>
    <property type="match status" value="7"/>
</dbReference>
<dbReference type="GeneTree" id="ENSGT00940000161487"/>
<evidence type="ECO:0000313" key="19">
    <source>
        <dbReference type="Proteomes" id="UP000694407"/>
    </source>
</evidence>
<evidence type="ECO:0000259" key="16">
    <source>
        <dbReference type="PROSITE" id="PS50157"/>
    </source>
</evidence>
<dbReference type="Ensembl" id="ENSMMMT00000001055.1">
    <property type="protein sequence ID" value="ENSMMMP00000000947.1"/>
    <property type="gene ID" value="ENSMMMG00000000853.1"/>
</dbReference>
<dbReference type="GO" id="GO:0005829">
    <property type="term" value="C:cytosol"/>
    <property type="evidence" value="ECO:0007669"/>
    <property type="project" value="Ensembl"/>
</dbReference>
<keyword evidence="3" id="KW-0479">Metal-binding</keyword>
<dbReference type="GO" id="GO:0003677">
    <property type="term" value="F:DNA binding"/>
    <property type="evidence" value="ECO:0007669"/>
    <property type="project" value="UniProtKB-KW"/>
</dbReference>
<comment type="similarity">
    <text evidence="2">Belongs to the krueppel C2H2-type zinc-finger protein family.</text>
</comment>
<evidence type="ECO:0000256" key="15">
    <source>
        <dbReference type="SAM" id="MobiDB-lite"/>
    </source>
</evidence>
<evidence type="ECO:0000256" key="2">
    <source>
        <dbReference type="ARBA" id="ARBA00006991"/>
    </source>
</evidence>
<dbReference type="Gene3D" id="3.30.160.60">
    <property type="entry name" value="Classic Zinc Finger"/>
    <property type="match status" value="8"/>
</dbReference>
<dbReference type="PANTHER" id="PTHR47772:SF15">
    <property type="entry name" value="REDUCED EXPRESSION 2-RELATED"/>
    <property type="match status" value="1"/>
</dbReference>
<dbReference type="Gene3D" id="6.10.140.140">
    <property type="match status" value="1"/>
</dbReference>
<keyword evidence="5 14" id="KW-0863">Zinc-finger</keyword>
<evidence type="ECO:0000256" key="10">
    <source>
        <dbReference type="ARBA" id="ARBA00023163"/>
    </source>
</evidence>
<evidence type="ECO:0000256" key="14">
    <source>
        <dbReference type="PROSITE-ProRule" id="PRU00042"/>
    </source>
</evidence>
<dbReference type="InterPro" id="IPR013087">
    <property type="entry name" value="Znf_C2H2_type"/>
</dbReference>
<evidence type="ECO:0000256" key="5">
    <source>
        <dbReference type="ARBA" id="ARBA00022771"/>
    </source>
</evidence>
<evidence type="ECO:0000256" key="4">
    <source>
        <dbReference type="ARBA" id="ARBA00022737"/>
    </source>
</evidence>
<keyword evidence="6" id="KW-0862">Zinc</keyword>
<evidence type="ECO:0000256" key="3">
    <source>
        <dbReference type="ARBA" id="ARBA00022723"/>
    </source>
</evidence>
<dbReference type="FunFam" id="3.30.160.60:FF:000416">
    <property type="entry name" value="zinc finger protein 879 isoform X1"/>
    <property type="match status" value="1"/>
</dbReference>
<feature type="domain" description="C2H2-type" evidence="16">
    <location>
        <begin position="250"/>
        <end position="277"/>
    </location>
</feature>
<dbReference type="Proteomes" id="UP000694407">
    <property type="component" value="Unplaced"/>
</dbReference>
<reference evidence="18" key="1">
    <citation type="submission" date="2025-08" db="UniProtKB">
        <authorList>
            <consortium name="Ensembl"/>
        </authorList>
    </citation>
    <scope>IDENTIFICATION</scope>
</reference>
<evidence type="ECO:0000259" key="17">
    <source>
        <dbReference type="PROSITE" id="PS50805"/>
    </source>
</evidence>
<keyword evidence="10" id="KW-0804">Transcription</keyword>
<evidence type="ECO:0000256" key="8">
    <source>
        <dbReference type="ARBA" id="ARBA00023125"/>
    </source>
</evidence>
<dbReference type="AlphaFoldDB" id="A0A8C5YJL2"/>
<dbReference type="SUPFAM" id="SSF109640">
    <property type="entry name" value="KRAB domain (Kruppel-associated box)"/>
    <property type="match status" value="1"/>
</dbReference>
<feature type="region of interest" description="Disordered" evidence="15">
    <location>
        <begin position="79"/>
        <end position="109"/>
    </location>
</feature>
<dbReference type="GO" id="GO:0005730">
    <property type="term" value="C:nucleolus"/>
    <property type="evidence" value="ECO:0007669"/>
    <property type="project" value="Ensembl"/>
</dbReference>
<dbReference type="CDD" id="cd07765">
    <property type="entry name" value="KRAB_A-box"/>
    <property type="match status" value="1"/>
</dbReference>
<feature type="domain" description="C2H2-type" evidence="16">
    <location>
        <begin position="405"/>
        <end position="432"/>
    </location>
</feature>
<feature type="domain" description="C2H2-type" evidence="16">
    <location>
        <begin position="377"/>
        <end position="404"/>
    </location>
</feature>
<dbReference type="PROSITE" id="PS00028">
    <property type="entry name" value="ZINC_FINGER_C2H2_1"/>
    <property type="match status" value="7"/>
</dbReference>
<keyword evidence="9" id="KW-0010">Activator</keyword>
<keyword evidence="8" id="KW-0238">DNA-binding</keyword>
<feature type="compositionally biased region" description="Polar residues" evidence="15">
    <location>
        <begin position="204"/>
        <end position="215"/>
    </location>
</feature>
<reference evidence="18" key="2">
    <citation type="submission" date="2025-09" db="UniProtKB">
        <authorList>
            <consortium name="Ensembl"/>
        </authorList>
    </citation>
    <scope>IDENTIFICATION</scope>
</reference>
<keyword evidence="7" id="KW-0805">Transcription regulation</keyword>
<feature type="domain" description="C2H2-type" evidence="16">
    <location>
        <begin position="349"/>
        <end position="376"/>
    </location>
</feature>
<dbReference type="GO" id="GO:0006355">
    <property type="term" value="P:regulation of DNA-templated transcription"/>
    <property type="evidence" value="ECO:0007669"/>
    <property type="project" value="InterPro"/>
</dbReference>
<dbReference type="FunFam" id="3.30.160.60:FF:002343">
    <property type="entry name" value="Zinc finger protein 33A"/>
    <property type="match status" value="1"/>
</dbReference>
<evidence type="ECO:0000256" key="6">
    <source>
        <dbReference type="ARBA" id="ARBA00022833"/>
    </source>
</evidence>
<dbReference type="GO" id="GO:0005654">
    <property type="term" value="C:nucleoplasm"/>
    <property type="evidence" value="ECO:0007669"/>
    <property type="project" value="Ensembl"/>
</dbReference>
<dbReference type="InterPro" id="IPR001909">
    <property type="entry name" value="KRAB"/>
</dbReference>
<sequence length="587" mass="67238">MLCEGWSWESWNGLFLQVSVTFEDVAVLFTRDEWKKLDPSQRSLYREVMLENYSNLASLGLPFIKPKVISLLQEGEDPWKVEKENPGGTSLGEWSHHKTTKSTQTQDSSFQRLIMNRSRRNGLGPLDLKSEKSCIYEGKLQEKQDKKEIFQIVSVTHKKTLIIERSHKNVEFSQNFNPKSVVVRQQIVPREKPPPKCEKKGNTLKHNSNLPNQPKMTADKRYQCSMCEKTFINTSSLRKHEKNHSGEKLFKCKECSKAFSQSSALIQHQITHTGEKPYICKECGKAFTLSTSLYKHLRTHTVEKSYRWLFIHQKIHAGENPYKYNPGRKASGCNTSLPGQRVHPRKKSYLCNECGNTFKSSSSLRYHQRIHTGEKPFKCGECGRAFSQSASLIQHERIHTGEKPYRCNECGKGFTSISRLNRHRIIHTGEKFYNCNECGKALKIQCKCKVCGKAFRQSSSLIQHQKMHTGERPTNAMSVRKHSGVTHPLVIIRESILERNPIDVGNVGCHLAKVQPLFNIEGFIQERNPLNVILVGKLLDKAPHVLHTREFIQGRNPMSATHVGNFSTTGHPLLITIKSIWKKNPRK</sequence>
<dbReference type="Pfam" id="PF00096">
    <property type="entry name" value="zf-C2H2"/>
    <property type="match status" value="7"/>
</dbReference>
<dbReference type="InterPro" id="IPR050636">
    <property type="entry name" value="C2H2-ZF_domain-containing"/>
</dbReference>
<feature type="domain" description="C2H2-type" evidence="16">
    <location>
        <begin position="278"/>
        <end position="305"/>
    </location>
</feature>
<dbReference type="InterPro" id="IPR036051">
    <property type="entry name" value="KRAB_dom_sf"/>
</dbReference>
<keyword evidence="11" id="KW-0539">Nucleus</keyword>
<evidence type="ECO:0000256" key="11">
    <source>
        <dbReference type="ARBA" id="ARBA00023242"/>
    </source>
</evidence>
<dbReference type="PROSITE" id="PS50805">
    <property type="entry name" value="KRAB"/>
    <property type="match status" value="1"/>
</dbReference>